<dbReference type="InterPro" id="IPR025110">
    <property type="entry name" value="AMP-bd_C"/>
</dbReference>
<dbReference type="GO" id="GO:0031177">
    <property type="term" value="F:phosphopantetheine binding"/>
    <property type="evidence" value="ECO:0007669"/>
    <property type="project" value="InterPro"/>
</dbReference>
<dbReference type="Gene3D" id="3.30.300.30">
    <property type="match status" value="3"/>
</dbReference>
<dbReference type="CDD" id="cd17643">
    <property type="entry name" value="A_NRPS_Cytc1-like"/>
    <property type="match status" value="1"/>
</dbReference>
<dbReference type="SUPFAM" id="SSF56801">
    <property type="entry name" value="Acetyl-CoA synthetase-like"/>
    <property type="match status" value="2"/>
</dbReference>
<dbReference type="InterPro" id="IPR000873">
    <property type="entry name" value="AMP-dep_synth/lig_dom"/>
</dbReference>
<dbReference type="PANTHER" id="PTHR45527">
    <property type="entry name" value="NONRIBOSOMAL PEPTIDE SYNTHETASE"/>
    <property type="match status" value="1"/>
</dbReference>
<dbReference type="Pfam" id="PF00668">
    <property type="entry name" value="Condensation"/>
    <property type="match status" value="2"/>
</dbReference>
<dbReference type="SUPFAM" id="SSF53335">
    <property type="entry name" value="S-adenosyl-L-methionine-dependent methyltransferases"/>
    <property type="match status" value="1"/>
</dbReference>
<dbReference type="Pfam" id="PF00501">
    <property type="entry name" value="AMP-binding"/>
    <property type="match status" value="2"/>
</dbReference>
<keyword evidence="8" id="KW-1185">Reference proteome</keyword>
<dbReference type="Pfam" id="PF13193">
    <property type="entry name" value="AMP-binding_C"/>
    <property type="match status" value="1"/>
</dbReference>
<feature type="domain" description="Carrier" evidence="6">
    <location>
        <begin position="2411"/>
        <end position="2486"/>
    </location>
</feature>
<dbReference type="Pfam" id="PF05050">
    <property type="entry name" value="Methyltransf_21"/>
    <property type="match status" value="1"/>
</dbReference>
<dbReference type="CDD" id="cd17652">
    <property type="entry name" value="A_NRPS_CmdD_like"/>
    <property type="match status" value="1"/>
</dbReference>
<dbReference type="PROSITE" id="PS50075">
    <property type="entry name" value="CARRIER"/>
    <property type="match status" value="2"/>
</dbReference>
<dbReference type="FunFam" id="3.30.300.30:FF:000010">
    <property type="entry name" value="Enterobactin synthetase component F"/>
    <property type="match status" value="1"/>
</dbReference>
<dbReference type="InterPro" id="IPR006342">
    <property type="entry name" value="FkbM_mtfrase"/>
</dbReference>
<dbReference type="Gene3D" id="3.30.559.10">
    <property type="entry name" value="Chloramphenicol acetyltransferase-like domain"/>
    <property type="match status" value="2"/>
</dbReference>
<dbReference type="InterPro" id="IPR029058">
    <property type="entry name" value="AB_hydrolase_fold"/>
</dbReference>
<dbReference type="InterPro" id="IPR009081">
    <property type="entry name" value="PP-bd_ACP"/>
</dbReference>
<dbReference type="Pfam" id="PF00550">
    <property type="entry name" value="PP-binding"/>
    <property type="match status" value="2"/>
</dbReference>
<dbReference type="GO" id="GO:0044550">
    <property type="term" value="P:secondary metabolite biosynthetic process"/>
    <property type="evidence" value="ECO:0007669"/>
    <property type="project" value="UniProtKB-ARBA"/>
</dbReference>
<evidence type="ECO:0000256" key="3">
    <source>
        <dbReference type="ARBA" id="ARBA00022450"/>
    </source>
</evidence>
<dbReference type="SUPFAM" id="SSF47336">
    <property type="entry name" value="ACP-like"/>
    <property type="match status" value="2"/>
</dbReference>
<evidence type="ECO:0000256" key="5">
    <source>
        <dbReference type="ARBA" id="ARBA00022598"/>
    </source>
</evidence>
<dbReference type="FunFam" id="3.40.50.980:FF:000001">
    <property type="entry name" value="Non-ribosomal peptide synthetase"/>
    <property type="match status" value="2"/>
</dbReference>
<dbReference type="InterPro" id="IPR020806">
    <property type="entry name" value="PKS_PP-bd"/>
</dbReference>
<dbReference type="PROSITE" id="PS00012">
    <property type="entry name" value="PHOSPHOPANTETHEINE"/>
    <property type="match status" value="2"/>
</dbReference>
<gene>
    <name evidence="7" type="ORF">B1812_22220</name>
</gene>
<evidence type="ECO:0000256" key="2">
    <source>
        <dbReference type="ARBA" id="ARBA00006432"/>
    </source>
</evidence>
<dbReference type="InterPro" id="IPR010071">
    <property type="entry name" value="AA_adenyl_dom"/>
</dbReference>
<evidence type="ECO:0000256" key="1">
    <source>
        <dbReference type="ARBA" id="ARBA00001957"/>
    </source>
</evidence>
<dbReference type="FunFam" id="3.40.50.980:FF:000002">
    <property type="entry name" value="Enterobactin synthetase component F"/>
    <property type="match status" value="1"/>
</dbReference>
<dbReference type="InterPro" id="IPR023213">
    <property type="entry name" value="CAT-like_dom_sf"/>
</dbReference>
<dbReference type="InterPro" id="IPR001031">
    <property type="entry name" value="Thioesterase"/>
</dbReference>
<feature type="domain" description="Carrier" evidence="6">
    <location>
        <begin position="1033"/>
        <end position="1107"/>
    </location>
</feature>
<dbReference type="CDD" id="cd19544">
    <property type="entry name" value="E-C_NRPS"/>
    <property type="match status" value="1"/>
</dbReference>
<dbReference type="NCBIfam" id="NF003417">
    <property type="entry name" value="PRK04813.1"/>
    <property type="match status" value="3"/>
</dbReference>
<dbReference type="NCBIfam" id="TIGR01444">
    <property type="entry name" value="fkbM_fam"/>
    <property type="match status" value="1"/>
</dbReference>
<dbReference type="PROSITE" id="PS00455">
    <property type="entry name" value="AMP_BINDING"/>
    <property type="match status" value="2"/>
</dbReference>
<dbReference type="Pfam" id="PF00975">
    <property type="entry name" value="Thioesterase"/>
    <property type="match status" value="1"/>
</dbReference>
<keyword evidence="5" id="KW-0436">Ligase</keyword>
<dbReference type="EMBL" id="CP019949">
    <property type="protein sequence ID" value="ARN83985.1"/>
    <property type="molecule type" value="Genomic_DNA"/>
</dbReference>
<protein>
    <recommendedName>
        <fullName evidence="6">Carrier domain-containing protein</fullName>
    </recommendedName>
</protein>
<dbReference type="Gene3D" id="3.40.50.150">
    <property type="entry name" value="Vaccinia Virus protein VP39"/>
    <property type="match status" value="1"/>
</dbReference>
<keyword evidence="7" id="KW-0614">Plasmid</keyword>
<dbReference type="Gene3D" id="1.10.1200.10">
    <property type="entry name" value="ACP-like"/>
    <property type="match status" value="1"/>
</dbReference>
<dbReference type="InterPro" id="IPR029063">
    <property type="entry name" value="SAM-dependent_MTases_sf"/>
</dbReference>
<sequence length="2770" mass="303015">MKFHELFEEMRRRGIQVRLSEENTLFALPGHAITSEIRKALSDHKQVIIDALIQQEQLALQGIRRAERDGSLPLSFAQRRLWFMEQLSPGEASYNVPAALRLLGELNVAAFSLAVNAIVQRHEALRTTFVVRDGVAAQVIAPALELAAPVVDLSGLDQAAQEVEAQRLLSEAARRPFDLAVGPLLRVLVLDLGFRPATGEREHIVAFTLHHIVTDGWSTDVLLREFVTLYEAFAAGRPSPLPDLSIQYADYAVWQRDWLAGAVLDRQLAYWRERLAGAPALNLPTDRPRPAVQDHAGATYGFEVPQRVAEGLARLGRREGATLFMVLLAGFQLLLSRYSGQNDVSVGTPVANRRRVELEGLIGFFVNTLVLRTDLSGDPSFRTLLARVRETALGAQAHQDLPFERLVEEVQPVRDLSRDPLFQVMFVLQNAPMQELTLSGLRAEPVATESGASKFDLTLAVIDTGEGLNASFEYATALFDAGTIERLAGHYCTLLEGIVADPERRLSELPLLGEAERRRILVEWNQTAADYPRDRLLHELFEDRAAQTPAATAVVFEDAQLAYGELNARANQLAHHLRSLGVGPDALVGICVERSLEMVVGLLAILKAGGAYLPLDPDYPRERIGFMLEDAKPRLVLTQARLRDRLPERVNALLLDAHDHTISTLSPDNPVPVAAPHNLAYVIYTSGSTGAPKGVGVSHGGIPNLTRDQIERLKIGPASRVLQFSSLSFDAAVFEIATALISGARLAIAPGEKRAGQALLDLLARERVTHALLPPVVLSTFAPSQSLALQAIVVGGESCSPQVAARWRDSCPILNAYGPTEYSVIATISESLSIGDSAPIGRPIWNTQIYLLDGRMQPVPIGAAGELYIGGAGLARGYLGRADLTAERFLPDPFGGAGARLYRTGDLARHRADGDIEFLGRIDHQVKIRGFRIELGEIEAALSRIAGVREAAVLAREDQPGDKRLVAYVAGREGTTPAAGELRAALQAHLPDYMLPSAFVTLDALPLTANGKVDRKALPAPDLGALQAHRYVAPRTATEAALCRIWAQTLGLERVGVEDNFFELGGHSLLAVTLIERMRQEGLQADVRALFVSPTPAALAAEAGRRAEVLVPPNLIAQGCAAITPEMLPLAQLSQGDIDRVVGRVPGGASNVQDIYPLTPLQEGILFHHLMAASGDPYLLPTLLSFDGRERLEAFLVALQAMIARHDILRTAVAWEGLPEPVQVVWRAAPLSVEEASLDPAAGDVAQQLRERFDPRRFRLDVRQAPLLRGFLAYDAPKRRWLLLLLAHHLAMDHTTLEILVEEAQAHLAGEADRLSAPASFRNFVAQARLGVSPAEHEAFFQAMLGDVSEPTAPFGLVDAQGDGSGIDEARLDLAPALARRLRERARALGVSAASLCHQAFAQVLARVSGREDVVFGTVLFGRMQGGAGADRALGMFINTLPVRAQVGAEGVADGARRMHGLLTDLLRHEHASLALAQRCSGVAAPAPLFSALLNFRHSPAPAQAANETSRAWSGIEVLDTQERTNYPLTLSVDDLGEGVRLTAQTQSPLDPNRLCAFMQAALERLVAALETEPNAAARTIDVLPEAERRRILVEWNQTAADYPRDRLLHELFEDRAAQTPAATAVVFEDAQLAYGELNARANQLAHHLRSLGVGPDALVGICVERSLEMVVGLLAILKAGGAYLPLDPDYPRERIGFMLEDAKPRLVLTQARLRDRLPERVNALLLDAHDHTISTLSPDNPVPVAAPHNLAYVIYTSGSTGAPKGVAIAHQNVRRLFAATQAEFGFSSADVWTLFHSFAFDFSVWEIWGALLYGGQLVIVPHWVSRSPESLVELLEKHAVTVLNQTPSSFYQLDAFEGGRDEPRLSSLRIVIFGGEALEPRRLAGWYARYGDDSPQLVNMYGITETTVHVTMRRMKREDACGAPDNAVGRPLNDLLAYLLDGRMQPVPIGAAGELYIGGAGLARGYLGRADLTAERFLPDPFGGAGARLYRTGDLARHRADGDIEFLGRIDHQVKIRGFRIELGEIEAVLRRHPSSGDAVVIAQEEGARGGRLVAYVTPNASQGAKLGRLLRMQKDGVIENLLQFEFPDGGLALHKNQSEIEFLHKEIFSDKCYAKHGIRIGPGDCVFDVGANIGMFSLYAAQQADDVKLFAFEPIPEVFEALRANAALHGLNARLFDCALGDAERLVTFRYYPHATVLSGMGGADVQGVVKSFLKFGSGEGASDRDLDELLATRLEFENVDCKMRTLSSVLRETGVERIDLLKIDVENAEFEVLQGIEELDWSKIEQLVVEVHDVDDRRRKILELLRRHGFDAVEDQDVELGGTGLYNIYARRPGAVTNIERSPPRLLASPNRWVEELRELATSQLPDYMIPSAFVTLDALPLTSNGKIDRKTLPAPDIAGQQAHQYVAPRTVTEWVLARDFRDVLRLPRVGVNDNFFHLGGDSLSGVKLVERIRRSLCSHLPVTAIFQAPTIAHLADWISADGDREYSPLVLIRDGSAKAPMYCVHPGGGSIIRYQALADAMSGTRPVYGIQSRSLINPNHVSKSIEEIAIDYVGLIRRLQQNGPYILLGWSMGGIIALHMAAILEEQGQEVAFLGLLDTSFGQRDQPDPETPRQTESTVLDYLENFAEIEGVKITDGLSPSDRGELEQVSSRLSDRERYVYAALWGQQNGFWSNISADLMNFLYTESESSVELVNSVVLKHINSPIYIWWARKAIDASGNPPCDWGRLTTGRVITEIVDGNHETIVRDPYVHQRIILALQELAPEI</sequence>
<dbReference type="Gene3D" id="3.30.559.30">
    <property type="entry name" value="Nonribosomal peptide synthetase, condensation domain"/>
    <property type="match status" value="2"/>
</dbReference>
<dbReference type="CDD" id="cd19531">
    <property type="entry name" value="LCL_NRPS-like"/>
    <property type="match status" value="1"/>
</dbReference>
<dbReference type="SUPFAM" id="SSF53474">
    <property type="entry name" value="alpha/beta-Hydrolases"/>
    <property type="match status" value="1"/>
</dbReference>
<evidence type="ECO:0000313" key="8">
    <source>
        <dbReference type="Proteomes" id="UP000193978"/>
    </source>
</evidence>
<proteinExistence type="inferred from homology"/>
<comment type="cofactor">
    <cofactor evidence="1">
        <name>pantetheine 4'-phosphate</name>
        <dbReference type="ChEBI" id="CHEBI:47942"/>
    </cofactor>
</comment>
<dbReference type="InterPro" id="IPR001242">
    <property type="entry name" value="Condensation_dom"/>
</dbReference>
<dbReference type="GO" id="GO:0016874">
    <property type="term" value="F:ligase activity"/>
    <property type="evidence" value="ECO:0007669"/>
    <property type="project" value="UniProtKB-KW"/>
</dbReference>
<dbReference type="FunFam" id="2.30.38.10:FF:000001">
    <property type="entry name" value="Non-ribosomal peptide synthetase PvdI"/>
    <property type="match status" value="2"/>
</dbReference>
<dbReference type="FunFam" id="3.40.50.12780:FF:000012">
    <property type="entry name" value="Non-ribosomal peptide synthetase"/>
    <property type="match status" value="2"/>
</dbReference>
<dbReference type="Gene3D" id="3.40.50.980">
    <property type="match status" value="4"/>
</dbReference>
<dbReference type="Proteomes" id="UP000193978">
    <property type="component" value="Plasmid p1"/>
</dbReference>
<dbReference type="InterPro" id="IPR006162">
    <property type="entry name" value="Ppantetheine_attach_site"/>
</dbReference>
<dbReference type="FunFam" id="1.10.1200.10:FF:000005">
    <property type="entry name" value="Nonribosomal peptide synthetase 1"/>
    <property type="match status" value="1"/>
</dbReference>
<dbReference type="FunFam" id="3.30.559.30:FF:000001">
    <property type="entry name" value="Non-ribosomal peptide synthetase"/>
    <property type="match status" value="1"/>
</dbReference>
<dbReference type="InterPro" id="IPR020845">
    <property type="entry name" value="AMP-binding_CS"/>
</dbReference>
<dbReference type="Gene3D" id="3.40.50.1820">
    <property type="entry name" value="alpha/beta hydrolase"/>
    <property type="match status" value="2"/>
</dbReference>
<geneLocation type="plasmid" evidence="7 8">
    <name>p1</name>
</geneLocation>
<reference evidence="7 8" key="1">
    <citation type="submission" date="2017-02" db="EMBL/GenBank/DDBJ databases">
        <authorList>
            <person name="Peterson S.W."/>
        </authorList>
    </citation>
    <scope>NUCLEOTIDE SEQUENCE [LARGE SCALE GENOMIC DNA]</scope>
    <source>
        <strain evidence="7 8">S285</strain>
        <plasmid evidence="8">Plasmid p1</plasmid>
    </source>
</reference>
<accession>A0A1W6N2E1</accession>
<evidence type="ECO:0000259" key="6">
    <source>
        <dbReference type="PROSITE" id="PS50075"/>
    </source>
</evidence>
<dbReference type="PANTHER" id="PTHR45527:SF1">
    <property type="entry name" value="FATTY ACID SYNTHASE"/>
    <property type="match status" value="1"/>
</dbReference>
<dbReference type="FunFam" id="3.30.559.10:FF:000012">
    <property type="entry name" value="Non-ribosomal peptide synthetase"/>
    <property type="match status" value="1"/>
</dbReference>
<evidence type="ECO:0000313" key="7">
    <source>
        <dbReference type="EMBL" id="ARN83985.1"/>
    </source>
</evidence>
<dbReference type="KEGG" id="mbry:B1812_22220"/>
<comment type="similarity">
    <text evidence="2">Belongs to the ATP-dependent AMP-binding enzyme family.</text>
</comment>
<organism evidence="7 8">
    <name type="scientific">Methylocystis bryophila</name>
    <dbReference type="NCBI Taxonomy" id="655015"/>
    <lineage>
        <taxon>Bacteria</taxon>
        <taxon>Pseudomonadati</taxon>
        <taxon>Pseudomonadota</taxon>
        <taxon>Alphaproteobacteria</taxon>
        <taxon>Hyphomicrobiales</taxon>
        <taxon>Methylocystaceae</taxon>
        <taxon>Methylocystis</taxon>
    </lineage>
</organism>
<dbReference type="NCBIfam" id="TIGR01733">
    <property type="entry name" value="AA-adenyl-dom"/>
    <property type="match status" value="2"/>
</dbReference>
<dbReference type="GO" id="GO:0005829">
    <property type="term" value="C:cytosol"/>
    <property type="evidence" value="ECO:0007669"/>
    <property type="project" value="TreeGrafter"/>
</dbReference>
<dbReference type="InterPro" id="IPR036736">
    <property type="entry name" value="ACP-like_sf"/>
</dbReference>
<name>A0A1W6N2E1_9HYPH</name>
<keyword evidence="3" id="KW-0596">Phosphopantetheine</keyword>
<dbReference type="InterPro" id="IPR045851">
    <property type="entry name" value="AMP-bd_C_sf"/>
</dbReference>
<keyword evidence="4" id="KW-0597">Phosphoprotein</keyword>
<dbReference type="Gene3D" id="2.30.38.10">
    <property type="entry name" value="Luciferase, Domain 3"/>
    <property type="match status" value="2"/>
</dbReference>
<dbReference type="SUPFAM" id="SSF52777">
    <property type="entry name" value="CoA-dependent acyltransferases"/>
    <property type="match status" value="4"/>
</dbReference>
<dbReference type="SMART" id="SM00823">
    <property type="entry name" value="PKS_PP"/>
    <property type="match status" value="2"/>
</dbReference>
<dbReference type="GO" id="GO:0043041">
    <property type="term" value="P:amino acid activation for nonribosomal peptide biosynthetic process"/>
    <property type="evidence" value="ECO:0007669"/>
    <property type="project" value="TreeGrafter"/>
</dbReference>
<evidence type="ECO:0000256" key="4">
    <source>
        <dbReference type="ARBA" id="ARBA00022553"/>
    </source>
</evidence>